<dbReference type="WBParaSite" id="nRc.2.0.1.t43641-RA">
    <property type="protein sequence ID" value="nRc.2.0.1.t43641-RA"/>
    <property type="gene ID" value="nRc.2.0.1.g43641"/>
</dbReference>
<reference evidence="2" key="1">
    <citation type="submission" date="2022-11" db="UniProtKB">
        <authorList>
            <consortium name="WormBaseParasite"/>
        </authorList>
    </citation>
    <scope>IDENTIFICATION</scope>
</reference>
<dbReference type="Proteomes" id="UP000887565">
    <property type="component" value="Unplaced"/>
</dbReference>
<organism evidence="1 2">
    <name type="scientific">Romanomermis culicivorax</name>
    <name type="common">Nematode worm</name>
    <dbReference type="NCBI Taxonomy" id="13658"/>
    <lineage>
        <taxon>Eukaryota</taxon>
        <taxon>Metazoa</taxon>
        <taxon>Ecdysozoa</taxon>
        <taxon>Nematoda</taxon>
        <taxon>Enoplea</taxon>
        <taxon>Dorylaimia</taxon>
        <taxon>Mermithida</taxon>
        <taxon>Mermithoidea</taxon>
        <taxon>Mermithidae</taxon>
        <taxon>Romanomermis</taxon>
    </lineage>
</organism>
<evidence type="ECO:0000313" key="1">
    <source>
        <dbReference type="Proteomes" id="UP000887565"/>
    </source>
</evidence>
<protein>
    <submittedName>
        <fullName evidence="2">Uncharacterized protein</fullName>
    </submittedName>
</protein>
<proteinExistence type="predicted"/>
<sequence>CDEKVPDSINLFILIDTHGKYRQHLNRYQNFSFNIAKILDESYDSTVKADDQVHTKNILVILRKSIKCDDCDNNLKKSLDMARMRNVEVILVKPLKMEKSPIAHRILYHKEDGLKSIKKPLLEMIRKMASSFCRSG</sequence>
<dbReference type="AlphaFoldDB" id="A0A915KXV2"/>
<evidence type="ECO:0000313" key="2">
    <source>
        <dbReference type="WBParaSite" id="nRc.2.0.1.t43641-RA"/>
    </source>
</evidence>
<name>A0A915KXV2_ROMCU</name>
<keyword evidence="1" id="KW-1185">Reference proteome</keyword>
<accession>A0A915KXV2</accession>